<dbReference type="GO" id="GO:0016020">
    <property type="term" value="C:membrane"/>
    <property type="evidence" value="ECO:0007669"/>
    <property type="project" value="InterPro"/>
</dbReference>
<evidence type="ECO:0000313" key="7">
    <source>
        <dbReference type="EMBL" id="OEZ94689.1"/>
    </source>
</evidence>
<dbReference type="EMBL" id="LROM01000129">
    <property type="protein sequence ID" value="OEZ94689.1"/>
    <property type="molecule type" value="Genomic_DNA"/>
</dbReference>
<reference evidence="8" key="1">
    <citation type="journal article" date="2016" name="Front. Microbiol.">
        <title>Molecular Keys to the Janthinobacterium and Duganella spp. Interaction with the Plant Pathogen Fusarium graminearum.</title>
        <authorList>
            <person name="Haack F.S."/>
            <person name="Poehlein A."/>
            <person name="Kroger C."/>
            <person name="Voigt C.A."/>
            <person name="Piepenbring M."/>
            <person name="Bode H.B."/>
            <person name="Daniel R."/>
            <person name="Schafer W."/>
            <person name="Streit W.R."/>
        </authorList>
    </citation>
    <scope>NUCLEOTIDE SEQUENCE [LARGE SCALE GENOMIC DNA]</scope>
    <source>
        <strain evidence="8">T54</strain>
    </source>
</reference>
<dbReference type="Proteomes" id="UP000175989">
    <property type="component" value="Unassembled WGS sequence"/>
</dbReference>
<dbReference type="PROSITE" id="PS50893">
    <property type="entry name" value="ABC_TRANSPORTER_2"/>
    <property type="match status" value="1"/>
</dbReference>
<dbReference type="CDD" id="cd03220">
    <property type="entry name" value="ABC_KpsT_Wzt"/>
    <property type="match status" value="1"/>
</dbReference>
<dbReference type="Pfam" id="PF14524">
    <property type="entry name" value="Wzt_C"/>
    <property type="match status" value="1"/>
</dbReference>
<gene>
    <name evidence="7" type="primary">tagH</name>
    <name evidence="7" type="ORF">DUPY_44310</name>
</gene>
<dbReference type="AlphaFoldDB" id="A0A1E7WCA8"/>
<evidence type="ECO:0000256" key="5">
    <source>
        <dbReference type="ARBA" id="ARBA00022840"/>
    </source>
</evidence>
<keyword evidence="8" id="KW-1185">Reference proteome</keyword>
<dbReference type="InterPro" id="IPR017871">
    <property type="entry name" value="ABC_transporter-like_CS"/>
</dbReference>
<dbReference type="InterPro" id="IPR029439">
    <property type="entry name" value="Wzt_C"/>
</dbReference>
<dbReference type="Pfam" id="PF00005">
    <property type="entry name" value="ABC_tran"/>
    <property type="match status" value="1"/>
</dbReference>
<dbReference type="GO" id="GO:0140359">
    <property type="term" value="F:ABC-type transporter activity"/>
    <property type="evidence" value="ECO:0007669"/>
    <property type="project" value="InterPro"/>
</dbReference>
<dbReference type="Gene3D" id="3.40.50.300">
    <property type="entry name" value="P-loop containing nucleotide triphosphate hydrolases"/>
    <property type="match status" value="1"/>
</dbReference>
<dbReference type="SUPFAM" id="SSF52540">
    <property type="entry name" value="P-loop containing nucleoside triphosphate hydrolases"/>
    <property type="match status" value="1"/>
</dbReference>
<keyword evidence="2" id="KW-0813">Transport</keyword>
<evidence type="ECO:0000256" key="3">
    <source>
        <dbReference type="ARBA" id="ARBA00022475"/>
    </source>
</evidence>
<organism evidence="7 8">
    <name type="scientific">Duganella phyllosphaerae</name>
    <dbReference type="NCBI Taxonomy" id="762836"/>
    <lineage>
        <taxon>Bacteria</taxon>
        <taxon>Pseudomonadati</taxon>
        <taxon>Pseudomonadota</taxon>
        <taxon>Betaproteobacteria</taxon>
        <taxon>Burkholderiales</taxon>
        <taxon>Oxalobacteraceae</taxon>
        <taxon>Telluria group</taxon>
        <taxon>Duganella</taxon>
    </lineage>
</organism>
<dbReference type="EC" id="3.6.3.40" evidence="7"/>
<dbReference type="RefSeq" id="WP_070251166.1">
    <property type="nucleotide sequence ID" value="NZ_LROM01000129.1"/>
</dbReference>
<protein>
    <submittedName>
        <fullName evidence="7">Teichoic acids export ATP-binding protein TagH</fullName>
        <ecNumber evidence="7">3.6.3.40</ecNumber>
    </submittedName>
</protein>
<keyword evidence="5 7" id="KW-0067">ATP-binding</keyword>
<dbReference type="Gene3D" id="2.70.50.60">
    <property type="entry name" value="abc- transporter (atp binding component) like domain"/>
    <property type="match status" value="1"/>
</dbReference>
<keyword evidence="3" id="KW-0472">Membrane</keyword>
<dbReference type="PATRIC" id="fig|762836.4.peg.4560"/>
<proteinExistence type="inferred from homology"/>
<dbReference type="CDD" id="cd10147">
    <property type="entry name" value="Wzt_C-like"/>
    <property type="match status" value="1"/>
</dbReference>
<evidence type="ECO:0000256" key="2">
    <source>
        <dbReference type="ARBA" id="ARBA00022448"/>
    </source>
</evidence>
<dbReference type="PANTHER" id="PTHR46743:SF2">
    <property type="entry name" value="TEICHOIC ACIDS EXPORT ATP-BINDING PROTEIN TAGH"/>
    <property type="match status" value="1"/>
</dbReference>
<comment type="caution">
    <text evidence="7">The sequence shown here is derived from an EMBL/GenBank/DDBJ whole genome shotgun (WGS) entry which is preliminary data.</text>
</comment>
<keyword evidence="3" id="KW-1003">Cell membrane</keyword>
<dbReference type="InterPro" id="IPR003593">
    <property type="entry name" value="AAA+_ATPase"/>
</dbReference>
<dbReference type="GO" id="GO:0016887">
    <property type="term" value="F:ATP hydrolysis activity"/>
    <property type="evidence" value="ECO:0007669"/>
    <property type="project" value="InterPro"/>
</dbReference>
<evidence type="ECO:0000256" key="4">
    <source>
        <dbReference type="ARBA" id="ARBA00022741"/>
    </source>
</evidence>
<dbReference type="GO" id="GO:0005524">
    <property type="term" value="F:ATP binding"/>
    <property type="evidence" value="ECO:0007669"/>
    <property type="project" value="UniProtKB-KW"/>
</dbReference>
<keyword evidence="7" id="KW-0378">Hydrolase</keyword>
<dbReference type="InterPro" id="IPR050683">
    <property type="entry name" value="Bact_Polysacc_Export_ATP-bd"/>
</dbReference>
<dbReference type="PROSITE" id="PS00211">
    <property type="entry name" value="ABC_TRANSPORTER_1"/>
    <property type="match status" value="1"/>
</dbReference>
<dbReference type="InterPro" id="IPR027417">
    <property type="entry name" value="P-loop_NTPase"/>
</dbReference>
<comment type="similarity">
    <text evidence="1">Belongs to the ABC transporter superfamily.</text>
</comment>
<feature type="domain" description="ABC transporter" evidence="6">
    <location>
        <begin position="18"/>
        <end position="245"/>
    </location>
</feature>
<evidence type="ECO:0000259" key="6">
    <source>
        <dbReference type="PROSITE" id="PS50893"/>
    </source>
</evidence>
<dbReference type="InterPro" id="IPR015860">
    <property type="entry name" value="ABC_transpr_TagH-like"/>
</dbReference>
<keyword evidence="4" id="KW-0547">Nucleotide-binding</keyword>
<dbReference type="SMART" id="SM00382">
    <property type="entry name" value="AAA"/>
    <property type="match status" value="1"/>
</dbReference>
<evidence type="ECO:0000256" key="1">
    <source>
        <dbReference type="ARBA" id="ARBA00005417"/>
    </source>
</evidence>
<dbReference type="InterPro" id="IPR003439">
    <property type="entry name" value="ABC_transporter-like_ATP-bd"/>
</dbReference>
<name>A0A1E7WCA8_9BURK</name>
<dbReference type="PANTHER" id="PTHR46743">
    <property type="entry name" value="TEICHOIC ACIDS EXPORT ATP-BINDING PROTEIN TAGH"/>
    <property type="match status" value="1"/>
</dbReference>
<evidence type="ECO:0000313" key="8">
    <source>
        <dbReference type="Proteomes" id="UP000175989"/>
    </source>
</evidence>
<accession>A0A1E7WCA8</accession>
<dbReference type="OrthoDB" id="9778870at2"/>
<sequence length="448" mass="48155">MGSITVSGLGKAYKQYPTRWARLGEWLLPWRGPRHRSHWILQDIGFHIAAGEAVALIGVNGAGKSTLLKLITGTTLPTVGSVTTQGRVAALLELGLGFHPDFTGRQNVLMAGQLMGLEAERIAALMPEIEAFAGIGEYIDQPVRVYSSGMQMRLAFSVATCERPDILIVDEALAVGDVFFQQKCFDRIRGFTAAGTTLLFVSHSMGTVMDICDRALYIRQGRLAFDGAPRTAADRYQAELLGHALLDTPADARFDHSAGAATVSNQSALPADHLQRVAGAPVLAGSTGSIVTTTADCVGAAFVDAAGAQLATIISDQQVMLRIDYRVHRALDDPHIGFKIRNRHGVVLFETNSYCMNQFPGPVAAGEVLSASFSFAMTLAPQEYTLTVGFSNGGYDEGSFHEVLNYLHEVSAFTVLPNTAAIRWAGMTNLAPRFDCDRLSCNPESVSS</sequence>